<dbReference type="EMBL" id="WNTK01000026">
    <property type="protein sequence ID" value="KAG9473087.1"/>
    <property type="molecule type" value="Genomic_DNA"/>
</dbReference>
<comment type="caution">
    <text evidence="1">The sequence shown here is derived from an EMBL/GenBank/DDBJ whole genome shotgun (WGS) entry which is preliminary data.</text>
</comment>
<evidence type="ECO:0000313" key="2">
    <source>
        <dbReference type="Proteomes" id="UP000770717"/>
    </source>
</evidence>
<gene>
    <name evidence="1" type="ORF">GDO78_014712</name>
</gene>
<keyword evidence="2" id="KW-1185">Reference proteome</keyword>
<evidence type="ECO:0000313" key="1">
    <source>
        <dbReference type="EMBL" id="KAG9473087.1"/>
    </source>
</evidence>
<dbReference type="AlphaFoldDB" id="A0A8J6EP27"/>
<reference evidence="1" key="1">
    <citation type="thesis" date="2020" institute="ProQuest LLC" country="789 East Eisenhower Parkway, Ann Arbor, MI, USA">
        <title>Comparative Genomics and Chromosome Evolution.</title>
        <authorList>
            <person name="Mudd A.B."/>
        </authorList>
    </citation>
    <scope>NUCLEOTIDE SEQUENCE</scope>
    <source>
        <strain evidence="1">HN-11 Male</strain>
        <tissue evidence="1">Kidney and liver</tissue>
    </source>
</reference>
<proteinExistence type="predicted"/>
<name>A0A8J6EP27_ELECQ</name>
<dbReference type="Proteomes" id="UP000770717">
    <property type="component" value="Unassembled WGS sequence"/>
</dbReference>
<sequence>MEYTLLQRRGTLLPAQLIWCYARIDCHCHGPNEKAPYLQLVRSPPVRAADRTVRTAFEGEHSAACIVVWTLSSHLSSSPEMRVALWIVKGIVAAPWWIIHGFPELRGTLRPKKGSPSSIASWWC</sequence>
<accession>A0A8J6EP27</accession>
<protein>
    <submittedName>
        <fullName evidence="1">Uncharacterized protein</fullName>
    </submittedName>
</protein>
<organism evidence="1 2">
    <name type="scientific">Eleutherodactylus coqui</name>
    <name type="common">Puerto Rican coqui</name>
    <dbReference type="NCBI Taxonomy" id="57060"/>
    <lineage>
        <taxon>Eukaryota</taxon>
        <taxon>Metazoa</taxon>
        <taxon>Chordata</taxon>
        <taxon>Craniata</taxon>
        <taxon>Vertebrata</taxon>
        <taxon>Euteleostomi</taxon>
        <taxon>Amphibia</taxon>
        <taxon>Batrachia</taxon>
        <taxon>Anura</taxon>
        <taxon>Neobatrachia</taxon>
        <taxon>Hyloidea</taxon>
        <taxon>Eleutherodactylidae</taxon>
        <taxon>Eleutherodactylinae</taxon>
        <taxon>Eleutherodactylus</taxon>
        <taxon>Eleutherodactylus</taxon>
    </lineage>
</organism>